<evidence type="ECO:0000256" key="1">
    <source>
        <dbReference type="ARBA" id="ARBA00009013"/>
    </source>
</evidence>
<dbReference type="InterPro" id="IPR003658">
    <property type="entry name" value="Anti-sigma_ant"/>
</dbReference>
<evidence type="ECO:0000313" key="5">
    <source>
        <dbReference type="Proteomes" id="UP001428817"/>
    </source>
</evidence>
<evidence type="ECO:0000256" key="2">
    <source>
        <dbReference type="RuleBase" id="RU003749"/>
    </source>
</evidence>
<comment type="caution">
    <text evidence="4">The sequence shown here is derived from an EMBL/GenBank/DDBJ whole genome shotgun (WGS) entry which is preliminary data.</text>
</comment>
<proteinExistence type="inferred from homology"/>
<feature type="domain" description="STAS" evidence="3">
    <location>
        <begin position="31"/>
        <end position="133"/>
    </location>
</feature>
<protein>
    <recommendedName>
        <fullName evidence="2">Anti-sigma factor antagonist</fullName>
    </recommendedName>
</protein>
<dbReference type="Proteomes" id="UP001428817">
    <property type="component" value="Unassembled WGS sequence"/>
</dbReference>
<dbReference type="EMBL" id="BAABJP010000015">
    <property type="protein sequence ID" value="GAA5156924.1"/>
    <property type="molecule type" value="Genomic_DNA"/>
</dbReference>
<dbReference type="CDD" id="cd07043">
    <property type="entry name" value="STAS_anti-anti-sigma_factors"/>
    <property type="match status" value="1"/>
</dbReference>
<dbReference type="PROSITE" id="PS50801">
    <property type="entry name" value="STAS"/>
    <property type="match status" value="1"/>
</dbReference>
<evidence type="ECO:0000259" key="3">
    <source>
        <dbReference type="PROSITE" id="PS50801"/>
    </source>
</evidence>
<organism evidence="4 5">
    <name type="scientific">Pseudonocardia eucalypti</name>
    <dbReference type="NCBI Taxonomy" id="648755"/>
    <lineage>
        <taxon>Bacteria</taxon>
        <taxon>Bacillati</taxon>
        <taxon>Actinomycetota</taxon>
        <taxon>Actinomycetes</taxon>
        <taxon>Pseudonocardiales</taxon>
        <taxon>Pseudonocardiaceae</taxon>
        <taxon>Pseudonocardia</taxon>
    </lineage>
</organism>
<dbReference type="PANTHER" id="PTHR33495:SF2">
    <property type="entry name" value="ANTI-SIGMA FACTOR ANTAGONIST TM_1081-RELATED"/>
    <property type="match status" value="1"/>
</dbReference>
<sequence>MFRRPDRHTVGLVTQQSTENPISVELDVPAEGIAVLRVAGEVDMLTSPTLRQRIAEAFGGGFRRVILDLDAVDFIGTSGLAALVEARSEAGRQQIDLWLACSAHRILRPLEIAGLLELFQITDAAGRVLGDPA</sequence>
<dbReference type="InterPro" id="IPR036513">
    <property type="entry name" value="STAS_dom_sf"/>
</dbReference>
<dbReference type="PANTHER" id="PTHR33495">
    <property type="entry name" value="ANTI-SIGMA FACTOR ANTAGONIST TM_1081-RELATED-RELATED"/>
    <property type="match status" value="1"/>
</dbReference>
<accession>A0ABP9Q5W7</accession>
<comment type="similarity">
    <text evidence="1 2">Belongs to the anti-sigma-factor antagonist family.</text>
</comment>
<dbReference type="Gene3D" id="3.30.750.24">
    <property type="entry name" value="STAS domain"/>
    <property type="match status" value="1"/>
</dbReference>
<reference evidence="5" key="1">
    <citation type="journal article" date="2019" name="Int. J. Syst. Evol. Microbiol.">
        <title>The Global Catalogue of Microorganisms (GCM) 10K type strain sequencing project: providing services to taxonomists for standard genome sequencing and annotation.</title>
        <authorList>
            <consortium name="The Broad Institute Genomics Platform"/>
            <consortium name="The Broad Institute Genome Sequencing Center for Infectious Disease"/>
            <person name="Wu L."/>
            <person name="Ma J."/>
        </authorList>
    </citation>
    <scope>NUCLEOTIDE SEQUENCE [LARGE SCALE GENOMIC DNA]</scope>
    <source>
        <strain evidence="5">JCM 18303</strain>
    </source>
</reference>
<evidence type="ECO:0000313" key="4">
    <source>
        <dbReference type="EMBL" id="GAA5156924.1"/>
    </source>
</evidence>
<dbReference type="SUPFAM" id="SSF52091">
    <property type="entry name" value="SpoIIaa-like"/>
    <property type="match status" value="1"/>
</dbReference>
<dbReference type="NCBIfam" id="TIGR00377">
    <property type="entry name" value="ant_ant_sig"/>
    <property type="match status" value="1"/>
</dbReference>
<name>A0ABP9Q5W7_9PSEU</name>
<keyword evidence="5" id="KW-1185">Reference proteome</keyword>
<dbReference type="InterPro" id="IPR002645">
    <property type="entry name" value="STAS_dom"/>
</dbReference>
<dbReference type="Pfam" id="PF01740">
    <property type="entry name" value="STAS"/>
    <property type="match status" value="1"/>
</dbReference>
<gene>
    <name evidence="4" type="ORF">GCM10023321_33960</name>
</gene>